<dbReference type="Proteomes" id="UP001162164">
    <property type="component" value="Unassembled WGS sequence"/>
</dbReference>
<dbReference type="CDD" id="cd00160">
    <property type="entry name" value="RhoGEF"/>
    <property type="match status" value="1"/>
</dbReference>
<dbReference type="SUPFAM" id="SSF48065">
    <property type="entry name" value="DBL homology domain (DH-domain)"/>
    <property type="match status" value="1"/>
</dbReference>
<dbReference type="SUPFAM" id="SSF50729">
    <property type="entry name" value="PH domain-like"/>
    <property type="match status" value="1"/>
</dbReference>
<evidence type="ECO:0008006" key="7">
    <source>
        <dbReference type="Google" id="ProtNLM"/>
    </source>
</evidence>
<protein>
    <recommendedName>
        <fullName evidence="7">DH domain-containing protein</fullName>
    </recommendedName>
</protein>
<dbReference type="SMART" id="SM00325">
    <property type="entry name" value="RhoGEF"/>
    <property type="match status" value="1"/>
</dbReference>
<reference evidence="5" key="1">
    <citation type="journal article" date="2023" name="Insect Mol. Biol.">
        <title>Genome sequencing provides insights into the evolution of gene families encoding plant cell wall-degrading enzymes in longhorned beetles.</title>
        <authorList>
            <person name="Shin N.R."/>
            <person name="Okamura Y."/>
            <person name="Kirsch R."/>
            <person name="Pauchet Y."/>
        </authorList>
    </citation>
    <scope>NUCLEOTIDE SEQUENCE</scope>
    <source>
        <strain evidence="5">MMC_N1</strain>
    </source>
</reference>
<feature type="domain" description="DH" evidence="4">
    <location>
        <begin position="1"/>
        <end position="176"/>
    </location>
</feature>
<dbReference type="InterPro" id="IPR011993">
    <property type="entry name" value="PH-like_dom_sf"/>
</dbReference>
<evidence type="ECO:0000313" key="6">
    <source>
        <dbReference type="Proteomes" id="UP001162164"/>
    </source>
</evidence>
<keyword evidence="2" id="KW-0963">Cytoplasm</keyword>
<dbReference type="InterPro" id="IPR001849">
    <property type="entry name" value="PH_domain"/>
</dbReference>
<dbReference type="Gene3D" id="2.30.29.30">
    <property type="entry name" value="Pleckstrin-homology domain (PH domain)/Phosphotyrosine-binding domain (PTB)"/>
    <property type="match status" value="1"/>
</dbReference>
<evidence type="ECO:0000313" key="5">
    <source>
        <dbReference type="EMBL" id="KAJ8968369.1"/>
    </source>
</evidence>
<comment type="caution">
    <text evidence="5">The sequence shown here is derived from an EMBL/GenBank/DDBJ whole genome shotgun (WGS) entry which is preliminary data.</text>
</comment>
<dbReference type="Pfam" id="PF00168">
    <property type="entry name" value="C2"/>
    <property type="match status" value="1"/>
</dbReference>
<dbReference type="PROSITE" id="PS50010">
    <property type="entry name" value="DH_2"/>
    <property type="match status" value="1"/>
</dbReference>
<dbReference type="Pfam" id="PF00621">
    <property type="entry name" value="RhoGEF"/>
    <property type="match status" value="1"/>
</dbReference>
<gene>
    <name evidence="5" type="ORF">NQ317_008548</name>
</gene>
<feature type="domain" description="C2" evidence="3">
    <location>
        <begin position="309"/>
        <end position="440"/>
    </location>
</feature>
<dbReference type="Gene3D" id="2.60.40.150">
    <property type="entry name" value="C2 domain"/>
    <property type="match status" value="1"/>
</dbReference>
<name>A0ABQ9IY60_9CUCU</name>
<dbReference type="InterPro" id="IPR051480">
    <property type="entry name" value="Endocytic_GEF_Adapter"/>
</dbReference>
<dbReference type="PANTHER" id="PTHR46006:SF6">
    <property type="entry name" value="INTERSECTIN-2 ISOFORM X1"/>
    <property type="match status" value="1"/>
</dbReference>
<evidence type="ECO:0000256" key="1">
    <source>
        <dbReference type="ARBA" id="ARBA00004496"/>
    </source>
</evidence>
<sequence>MNSYKLKKAYVHDMSVVYEVFEIPLRRSKLIPSKEIDDIFVNWQDILQCNKNFLKDLLNAYDSGKDTVGDIICQHLPLMTAYITFCGKQLDSATLLQRLTENSMAFRELVKKCQNNVATKGMPLSSFLIKPMQRITRYPLLISKIMENTHIDNPDYKYLEEALRLAEKFLSCVNENIRSKENEDRLEWIQQCVQNDLNLTFNSNTNKLGPRQLLHYGLLVKLKSNKELLGFLFNDFFLLVQPSKTIGSQFLFQRNSNISYKMYKQPILIQYLTVSRESTDNVEHGTDSNRVLNVQDDKTNYKIVLLLSTVHECSLWMKRIESAKDAHNKVTSINQHGKRKTRKAHSENIYCKVKLGGQEQQTDTAKETFSNGSIPQNGVPQIPSLVWNYNMQFQLRNINQEALIFIVLEQNPFSPDEFLGKAELKLKDILRESQNHNGPITKKLILHQVESGELVVKLDLHLFNNY</sequence>
<dbReference type="Pfam" id="PF16652">
    <property type="entry name" value="PH_13"/>
    <property type="match status" value="1"/>
</dbReference>
<evidence type="ECO:0000256" key="2">
    <source>
        <dbReference type="ARBA" id="ARBA00022490"/>
    </source>
</evidence>
<organism evidence="5 6">
    <name type="scientific">Molorchus minor</name>
    <dbReference type="NCBI Taxonomy" id="1323400"/>
    <lineage>
        <taxon>Eukaryota</taxon>
        <taxon>Metazoa</taxon>
        <taxon>Ecdysozoa</taxon>
        <taxon>Arthropoda</taxon>
        <taxon>Hexapoda</taxon>
        <taxon>Insecta</taxon>
        <taxon>Pterygota</taxon>
        <taxon>Neoptera</taxon>
        <taxon>Endopterygota</taxon>
        <taxon>Coleoptera</taxon>
        <taxon>Polyphaga</taxon>
        <taxon>Cucujiformia</taxon>
        <taxon>Chrysomeloidea</taxon>
        <taxon>Cerambycidae</taxon>
        <taxon>Lamiinae</taxon>
        <taxon>Monochamini</taxon>
        <taxon>Molorchus</taxon>
    </lineage>
</organism>
<dbReference type="Gene3D" id="1.20.900.10">
    <property type="entry name" value="Dbl homology (DH) domain"/>
    <property type="match status" value="1"/>
</dbReference>
<dbReference type="InterPro" id="IPR000219">
    <property type="entry name" value="DH_dom"/>
</dbReference>
<dbReference type="InterPro" id="IPR000008">
    <property type="entry name" value="C2_dom"/>
</dbReference>
<evidence type="ECO:0000259" key="4">
    <source>
        <dbReference type="PROSITE" id="PS50010"/>
    </source>
</evidence>
<dbReference type="EMBL" id="JAPWTJ010002012">
    <property type="protein sequence ID" value="KAJ8968369.1"/>
    <property type="molecule type" value="Genomic_DNA"/>
</dbReference>
<dbReference type="PANTHER" id="PTHR46006">
    <property type="entry name" value="RHO GUANINE NUCLEOTIDE EXCHANGE FACTOR AT 64C, ISOFORM A"/>
    <property type="match status" value="1"/>
</dbReference>
<keyword evidence="6" id="KW-1185">Reference proteome</keyword>
<evidence type="ECO:0000259" key="3">
    <source>
        <dbReference type="PROSITE" id="PS50004"/>
    </source>
</evidence>
<dbReference type="InterPro" id="IPR035899">
    <property type="entry name" value="DBL_dom_sf"/>
</dbReference>
<proteinExistence type="predicted"/>
<dbReference type="PROSITE" id="PS50004">
    <property type="entry name" value="C2"/>
    <property type="match status" value="1"/>
</dbReference>
<accession>A0ABQ9IY60</accession>
<comment type="subcellular location">
    <subcellularLocation>
        <location evidence="1">Cytoplasm</location>
    </subcellularLocation>
</comment>
<dbReference type="InterPro" id="IPR035892">
    <property type="entry name" value="C2_domain_sf"/>
</dbReference>
<dbReference type="SUPFAM" id="SSF49562">
    <property type="entry name" value="C2 domain (Calcium/lipid-binding domain, CaLB)"/>
    <property type="match status" value="1"/>
</dbReference>